<keyword evidence="4 10" id="KW-0812">Transmembrane</keyword>
<evidence type="ECO:0000256" key="2">
    <source>
        <dbReference type="ARBA" id="ARBA00007839"/>
    </source>
</evidence>
<dbReference type="OrthoDB" id="5409308at2759"/>
<dbReference type="AlphaFoldDB" id="A0A8B7PRC7"/>
<sequence>MPAMPSGSLYQSQGPSCWDRVKIGFMMGFSVGLATGALFGGFTAIRYGLRGRELVGNVGKVMLQSGGTFGTFMAIGSGIRC</sequence>
<dbReference type="SMART" id="SM01378">
    <property type="entry name" value="Romo1"/>
    <property type="match status" value="1"/>
</dbReference>
<evidence type="ECO:0000313" key="11">
    <source>
        <dbReference type="Proteomes" id="UP000694843"/>
    </source>
</evidence>
<comment type="subcellular location">
    <subcellularLocation>
        <location evidence="1">Membrane</location>
    </subcellularLocation>
</comment>
<comment type="function">
    <text evidence="8">Induces production of reactive oxygen species (ROS) which are necessary for cell proliferation. May play a role in inducing oxidative DNA damage and replicative senescence. May play a role in the coordination of mitochondrial morphology and cell proliferation.</text>
</comment>
<evidence type="ECO:0000256" key="1">
    <source>
        <dbReference type="ARBA" id="ARBA00004370"/>
    </source>
</evidence>
<keyword evidence="11" id="KW-1185">Reference proteome</keyword>
<evidence type="ECO:0000256" key="10">
    <source>
        <dbReference type="SAM" id="Phobius"/>
    </source>
</evidence>
<keyword evidence="6 10" id="KW-0472">Membrane</keyword>
<proteinExistence type="inferred from homology"/>
<dbReference type="PANTHER" id="PTHR28525:SF1">
    <property type="entry name" value="REACTIVE OXYGEN SPECIES MODULATOR 1"/>
    <property type="match status" value="1"/>
</dbReference>
<dbReference type="Proteomes" id="UP000694843">
    <property type="component" value="Unplaced"/>
</dbReference>
<evidence type="ECO:0000313" key="12">
    <source>
        <dbReference type="RefSeq" id="XP_018027792.1"/>
    </source>
</evidence>
<dbReference type="KEGG" id="hazt:108683025"/>
<dbReference type="GO" id="GO:0030150">
    <property type="term" value="P:protein import into mitochondrial matrix"/>
    <property type="evidence" value="ECO:0007669"/>
    <property type="project" value="TreeGrafter"/>
</dbReference>
<dbReference type="PANTHER" id="PTHR28525">
    <property type="entry name" value="REACTIVE OXYGEN SPECIES MODULATOR 1"/>
    <property type="match status" value="1"/>
</dbReference>
<name>A0A8B7PRC7_HYAAZ</name>
<evidence type="ECO:0000256" key="5">
    <source>
        <dbReference type="ARBA" id="ARBA00022989"/>
    </source>
</evidence>
<dbReference type="OMA" id="SCWDRVK"/>
<evidence type="ECO:0000256" key="6">
    <source>
        <dbReference type="ARBA" id="ARBA00023136"/>
    </source>
</evidence>
<organism evidence="11 12">
    <name type="scientific">Hyalella azteca</name>
    <name type="common">Amphipod</name>
    <dbReference type="NCBI Taxonomy" id="294128"/>
    <lineage>
        <taxon>Eukaryota</taxon>
        <taxon>Metazoa</taxon>
        <taxon>Ecdysozoa</taxon>
        <taxon>Arthropoda</taxon>
        <taxon>Crustacea</taxon>
        <taxon>Multicrustacea</taxon>
        <taxon>Malacostraca</taxon>
        <taxon>Eumalacostraca</taxon>
        <taxon>Peracarida</taxon>
        <taxon>Amphipoda</taxon>
        <taxon>Senticaudata</taxon>
        <taxon>Talitrida</taxon>
        <taxon>Talitroidea</taxon>
        <taxon>Hyalellidae</taxon>
        <taxon>Hyalella</taxon>
    </lineage>
</organism>
<keyword evidence="5 10" id="KW-1133">Transmembrane helix</keyword>
<comment type="function">
    <text evidence="7">Has antibacterial activity against a variety of bacteria including S.aureus, P.aeruginosa and M.tuberculosis. Acts by inducing bacterial membrane breakage.</text>
</comment>
<dbReference type="GO" id="GO:0045039">
    <property type="term" value="P:protein insertion into mitochondrial inner membrane"/>
    <property type="evidence" value="ECO:0007669"/>
    <property type="project" value="TreeGrafter"/>
</dbReference>
<evidence type="ECO:0000256" key="9">
    <source>
        <dbReference type="ARBA" id="ARBA00032686"/>
    </source>
</evidence>
<evidence type="ECO:0000256" key="7">
    <source>
        <dbReference type="ARBA" id="ARBA00025225"/>
    </source>
</evidence>
<accession>A0A8B7PRC7</accession>
<reference evidence="12" key="1">
    <citation type="submission" date="2025-08" db="UniProtKB">
        <authorList>
            <consortium name="RefSeq"/>
        </authorList>
    </citation>
    <scope>IDENTIFICATION</scope>
    <source>
        <tissue evidence="12">Whole organism</tissue>
    </source>
</reference>
<evidence type="ECO:0000256" key="8">
    <source>
        <dbReference type="ARBA" id="ARBA00025243"/>
    </source>
</evidence>
<dbReference type="InterPro" id="IPR018450">
    <property type="entry name" value="Romo1/Mgr2"/>
</dbReference>
<gene>
    <name evidence="12" type="primary">LOC108683025</name>
</gene>
<dbReference type="Pfam" id="PF10247">
    <property type="entry name" value="Romo1"/>
    <property type="match status" value="1"/>
</dbReference>
<feature type="transmembrane region" description="Helical" evidence="10">
    <location>
        <begin position="23"/>
        <end position="45"/>
    </location>
</feature>
<evidence type="ECO:0000256" key="4">
    <source>
        <dbReference type="ARBA" id="ARBA00022692"/>
    </source>
</evidence>
<dbReference type="GeneID" id="108683025"/>
<protein>
    <recommendedName>
        <fullName evidence="3">Reactive oxygen species modulator 1</fullName>
    </recommendedName>
    <alternativeName>
        <fullName evidence="9">Protein MGR2 homolog</fullName>
    </alternativeName>
</protein>
<evidence type="ECO:0000256" key="3">
    <source>
        <dbReference type="ARBA" id="ARBA00016275"/>
    </source>
</evidence>
<dbReference type="RefSeq" id="XP_018027792.1">
    <property type="nucleotide sequence ID" value="XM_018172303.2"/>
</dbReference>
<dbReference type="GO" id="GO:0005744">
    <property type="term" value="C:TIM23 mitochondrial import inner membrane translocase complex"/>
    <property type="evidence" value="ECO:0007669"/>
    <property type="project" value="TreeGrafter"/>
</dbReference>
<comment type="similarity">
    <text evidence="2">Belongs to the MGR2 family.</text>
</comment>